<evidence type="ECO:0000256" key="7">
    <source>
        <dbReference type="HAMAP-Rule" id="MF_00412"/>
    </source>
</evidence>
<protein>
    <recommendedName>
        <fullName evidence="7">Gamma-glutamyl phosphate reductase</fullName>
        <shortName evidence="7">GPR</shortName>
        <ecNumber evidence="7">1.2.1.41</ecNumber>
    </recommendedName>
    <alternativeName>
        <fullName evidence="7">Glutamate-5-semialdehyde dehydrogenase</fullName>
    </alternativeName>
    <alternativeName>
        <fullName evidence="7">Glutamyl-gamma-semialdehyde dehydrogenase</fullName>
        <shortName evidence="7">GSA dehydrogenase</shortName>
    </alternativeName>
</protein>
<evidence type="ECO:0000313" key="10">
    <source>
        <dbReference type="Proteomes" id="UP000292927"/>
    </source>
</evidence>
<dbReference type="EC" id="1.2.1.41" evidence="7"/>
<dbReference type="HAMAP" id="MF_00412">
    <property type="entry name" value="ProA"/>
    <property type="match status" value="1"/>
</dbReference>
<comment type="catalytic activity">
    <reaction evidence="6 7">
        <text>L-glutamate 5-semialdehyde + phosphate + NADP(+) = L-glutamyl 5-phosphate + NADPH + H(+)</text>
        <dbReference type="Rhea" id="RHEA:19541"/>
        <dbReference type="ChEBI" id="CHEBI:15378"/>
        <dbReference type="ChEBI" id="CHEBI:43474"/>
        <dbReference type="ChEBI" id="CHEBI:57783"/>
        <dbReference type="ChEBI" id="CHEBI:58066"/>
        <dbReference type="ChEBI" id="CHEBI:58274"/>
        <dbReference type="ChEBI" id="CHEBI:58349"/>
        <dbReference type="EC" id="1.2.1.41"/>
    </reaction>
</comment>
<comment type="subcellular location">
    <subcellularLocation>
        <location evidence="7">Cytoplasm</location>
    </subcellularLocation>
</comment>
<comment type="pathway">
    <text evidence="1 7">Amino-acid biosynthesis; L-proline biosynthesis; L-glutamate 5-semialdehyde from L-glutamate: step 2/2.</text>
</comment>
<dbReference type="Gene3D" id="3.40.309.10">
    <property type="entry name" value="Aldehyde Dehydrogenase, Chain A, domain 2"/>
    <property type="match status" value="1"/>
</dbReference>
<dbReference type="GO" id="GO:0050661">
    <property type="term" value="F:NADP binding"/>
    <property type="evidence" value="ECO:0007669"/>
    <property type="project" value="InterPro"/>
</dbReference>
<dbReference type="RefSeq" id="WP_130435947.1">
    <property type="nucleotide sequence ID" value="NZ_SGXF01000006.1"/>
</dbReference>
<evidence type="ECO:0000256" key="4">
    <source>
        <dbReference type="ARBA" id="ARBA00022857"/>
    </source>
</evidence>
<keyword evidence="3 7" id="KW-0641">Proline biosynthesis</keyword>
<feature type="domain" description="Aldehyde dehydrogenase" evidence="8">
    <location>
        <begin position="11"/>
        <end position="283"/>
    </location>
</feature>
<dbReference type="InterPro" id="IPR016161">
    <property type="entry name" value="Ald_DH/histidinol_DH"/>
</dbReference>
<keyword evidence="7" id="KW-0963">Cytoplasm</keyword>
<feature type="domain" description="Aldehyde dehydrogenase" evidence="8">
    <location>
        <begin position="317"/>
        <end position="379"/>
    </location>
</feature>
<dbReference type="AlphaFoldDB" id="A0A4Q7NZM5"/>
<dbReference type="CDD" id="cd07079">
    <property type="entry name" value="ALDH_F18-19_ProA-GPR"/>
    <property type="match status" value="1"/>
</dbReference>
<sequence length="417" mass="44837">MQDYGLTEIGRKARKASRILNTAGCLLKNKVLVQAALALEENQEHLMEANAKDVAAAEAAGMKHSLIDRLKLTPERIKGISEGLRQIASLEDPVGEVLSMKKRPNGLMIGQKRVPIGVVGIIYESRPNVTADAFGLCFKAGNAVILKGGSDALASNQAIVKVIGQVLEANGLPASCVQLVASADREAARQMMRLNQYIDVLIPRGGAGLIRSVVENSTVPVIETGTGNCHIYVDESADFAMALDIIENAKTQRTGVCNACESLVVHSVVAEKFLPLLAKRLSPKQVELRGDSRAAGAERSVLSASEEDWGTEYLDLILSIKTVDSLEEAISHINRYNTGHSECIVTENYANAQKFLDEVDAAAVYVNASTRFTDGFEFGFGAEIGISTQKLHARGPMGLEALTSTKYIIYGNGQVRP</sequence>
<dbReference type="EMBL" id="SGXF01000006">
    <property type="protein sequence ID" value="RZS92946.1"/>
    <property type="molecule type" value="Genomic_DNA"/>
</dbReference>
<dbReference type="Gene3D" id="3.40.605.10">
    <property type="entry name" value="Aldehyde Dehydrogenase, Chain A, domain 1"/>
    <property type="match status" value="1"/>
</dbReference>
<gene>
    <name evidence="7" type="primary">proA</name>
    <name evidence="9" type="ORF">EV209_2691</name>
</gene>
<evidence type="ECO:0000256" key="5">
    <source>
        <dbReference type="ARBA" id="ARBA00023002"/>
    </source>
</evidence>
<dbReference type="PIRSF" id="PIRSF000151">
    <property type="entry name" value="GPR"/>
    <property type="match status" value="1"/>
</dbReference>
<evidence type="ECO:0000256" key="3">
    <source>
        <dbReference type="ARBA" id="ARBA00022650"/>
    </source>
</evidence>
<dbReference type="PROSITE" id="PS01223">
    <property type="entry name" value="PROA"/>
    <property type="match status" value="1"/>
</dbReference>
<dbReference type="GO" id="GO:0055129">
    <property type="term" value="P:L-proline biosynthetic process"/>
    <property type="evidence" value="ECO:0007669"/>
    <property type="project" value="UniProtKB-UniRule"/>
</dbReference>
<keyword evidence="5 7" id="KW-0560">Oxidoreductase</keyword>
<dbReference type="PANTHER" id="PTHR11063:SF8">
    <property type="entry name" value="DELTA-1-PYRROLINE-5-CARBOXYLATE SYNTHASE"/>
    <property type="match status" value="1"/>
</dbReference>
<evidence type="ECO:0000259" key="8">
    <source>
        <dbReference type="Pfam" id="PF00171"/>
    </source>
</evidence>
<dbReference type="InterPro" id="IPR015590">
    <property type="entry name" value="Aldehyde_DH_dom"/>
</dbReference>
<evidence type="ECO:0000313" key="9">
    <source>
        <dbReference type="EMBL" id="RZS92946.1"/>
    </source>
</evidence>
<dbReference type="Proteomes" id="UP000292927">
    <property type="component" value="Unassembled WGS sequence"/>
</dbReference>
<dbReference type="SUPFAM" id="SSF53720">
    <property type="entry name" value="ALDH-like"/>
    <property type="match status" value="1"/>
</dbReference>
<dbReference type="UniPathway" id="UPA00098">
    <property type="reaction ID" value="UER00360"/>
</dbReference>
<dbReference type="FunFam" id="3.40.309.10:FF:000006">
    <property type="entry name" value="Gamma-glutamyl phosphate reductase"/>
    <property type="match status" value="1"/>
</dbReference>
<reference evidence="9 10" key="1">
    <citation type="submission" date="2019-02" db="EMBL/GenBank/DDBJ databases">
        <title>Genomic Encyclopedia of Type Strains, Phase IV (KMG-IV): sequencing the most valuable type-strain genomes for metagenomic binning, comparative biology and taxonomic classification.</title>
        <authorList>
            <person name="Goeker M."/>
        </authorList>
    </citation>
    <scope>NUCLEOTIDE SEQUENCE [LARGE SCALE GENOMIC DNA]</scope>
    <source>
        <strain evidence="9 10">DSM 29486</strain>
    </source>
</reference>
<dbReference type="OrthoDB" id="9809970at2"/>
<dbReference type="GO" id="GO:0005737">
    <property type="term" value="C:cytoplasm"/>
    <property type="evidence" value="ECO:0007669"/>
    <property type="project" value="UniProtKB-SubCell"/>
</dbReference>
<evidence type="ECO:0000256" key="1">
    <source>
        <dbReference type="ARBA" id="ARBA00004985"/>
    </source>
</evidence>
<keyword evidence="2 7" id="KW-0028">Amino-acid biosynthesis</keyword>
<dbReference type="InterPro" id="IPR020593">
    <property type="entry name" value="G-glutamylP_reductase_CS"/>
</dbReference>
<organism evidence="9 10">
    <name type="scientific">Cuneatibacter caecimuris</name>
    <dbReference type="NCBI Taxonomy" id="1796618"/>
    <lineage>
        <taxon>Bacteria</taxon>
        <taxon>Bacillati</taxon>
        <taxon>Bacillota</taxon>
        <taxon>Clostridia</taxon>
        <taxon>Lachnospirales</taxon>
        <taxon>Lachnospiraceae</taxon>
        <taxon>Cuneatibacter</taxon>
    </lineage>
</organism>
<dbReference type="InterPro" id="IPR012134">
    <property type="entry name" value="Glu-5-SA_DH"/>
</dbReference>
<comment type="caution">
    <text evidence="9">The sequence shown here is derived from an EMBL/GenBank/DDBJ whole genome shotgun (WGS) entry which is preliminary data.</text>
</comment>
<evidence type="ECO:0000256" key="6">
    <source>
        <dbReference type="ARBA" id="ARBA00049024"/>
    </source>
</evidence>
<accession>A0A4Q7NZM5</accession>
<comment type="similarity">
    <text evidence="7">Belongs to the gamma-glutamyl phosphate reductase family.</text>
</comment>
<dbReference type="InterPro" id="IPR016162">
    <property type="entry name" value="Ald_DH_N"/>
</dbReference>
<dbReference type="PANTHER" id="PTHR11063">
    <property type="entry name" value="GLUTAMATE SEMIALDEHYDE DEHYDROGENASE"/>
    <property type="match status" value="1"/>
</dbReference>
<proteinExistence type="inferred from homology"/>
<dbReference type="InterPro" id="IPR016163">
    <property type="entry name" value="Ald_DH_C"/>
</dbReference>
<dbReference type="NCBIfam" id="NF001221">
    <property type="entry name" value="PRK00197.1"/>
    <property type="match status" value="1"/>
</dbReference>
<dbReference type="Pfam" id="PF00171">
    <property type="entry name" value="Aldedh"/>
    <property type="match status" value="2"/>
</dbReference>
<dbReference type="NCBIfam" id="TIGR00407">
    <property type="entry name" value="proA"/>
    <property type="match status" value="1"/>
</dbReference>
<dbReference type="InterPro" id="IPR000965">
    <property type="entry name" value="GPR_dom"/>
</dbReference>
<comment type="function">
    <text evidence="7">Catalyzes the NADPH-dependent reduction of L-glutamate 5-phosphate into L-glutamate 5-semialdehyde and phosphate. The product spontaneously undergoes cyclization to form 1-pyrroline-5-carboxylate.</text>
</comment>
<keyword evidence="10" id="KW-1185">Reference proteome</keyword>
<evidence type="ECO:0000256" key="2">
    <source>
        <dbReference type="ARBA" id="ARBA00022605"/>
    </source>
</evidence>
<keyword evidence="4 7" id="KW-0521">NADP</keyword>
<dbReference type="GO" id="GO:0004350">
    <property type="term" value="F:glutamate-5-semialdehyde dehydrogenase activity"/>
    <property type="evidence" value="ECO:0007669"/>
    <property type="project" value="UniProtKB-UniRule"/>
</dbReference>
<name>A0A4Q7NZM5_9FIRM</name>